<dbReference type="GO" id="GO:0030428">
    <property type="term" value="C:cell septum"/>
    <property type="evidence" value="ECO:0007669"/>
    <property type="project" value="TreeGrafter"/>
</dbReference>
<evidence type="ECO:0000256" key="6">
    <source>
        <dbReference type="ARBA" id="ARBA00023306"/>
    </source>
</evidence>
<gene>
    <name evidence="8" type="ORF">MBAV_002278</name>
</gene>
<dbReference type="GO" id="GO:0043093">
    <property type="term" value="P:FtsZ-dependent cytokinesis"/>
    <property type="evidence" value="ECO:0007669"/>
    <property type="project" value="TreeGrafter"/>
</dbReference>
<evidence type="ECO:0000256" key="3">
    <source>
        <dbReference type="ARBA" id="ARBA00022692"/>
    </source>
</evidence>
<comment type="caution">
    <text evidence="8">The sequence shown here is derived from an EMBL/GenBank/DDBJ whole genome shotgun (WGS) entry which is preliminary data.</text>
</comment>
<accession>A0A0F3GUK8</accession>
<keyword evidence="6" id="KW-0131">Cell cycle</keyword>
<dbReference type="InterPro" id="IPR023081">
    <property type="entry name" value="Cell_div_FtsB"/>
</dbReference>
<proteinExistence type="predicted"/>
<keyword evidence="3 7" id="KW-0812">Transmembrane</keyword>
<dbReference type="Proteomes" id="UP000033423">
    <property type="component" value="Unassembled WGS sequence"/>
</dbReference>
<keyword evidence="4 7" id="KW-1133">Transmembrane helix</keyword>
<evidence type="ECO:0000313" key="8">
    <source>
        <dbReference type="EMBL" id="KJU85527.1"/>
    </source>
</evidence>
<evidence type="ECO:0000256" key="5">
    <source>
        <dbReference type="ARBA" id="ARBA00023136"/>
    </source>
</evidence>
<protein>
    <submittedName>
        <fullName evidence="8">Septum formation initiator</fullName>
    </submittedName>
</protein>
<sequence length="109" mass="13290">MDKKNLLRKQIVKERRQRGRLFVVFFFVALVFILFNLFYDEMGLFNYFKLRSEEKRMEDDIARIEMEISTIKDEIKAIGTDPFYIEKKVREDLGMAMPDEYIYKIEKDK</sequence>
<dbReference type="PANTHER" id="PTHR37485:SF1">
    <property type="entry name" value="CELL DIVISION PROTEIN FTSB"/>
    <property type="match status" value="1"/>
</dbReference>
<dbReference type="InterPro" id="IPR007060">
    <property type="entry name" value="FtsL/DivIC"/>
</dbReference>
<feature type="transmembrane region" description="Helical" evidence="7">
    <location>
        <begin position="21"/>
        <end position="39"/>
    </location>
</feature>
<dbReference type="Pfam" id="PF04977">
    <property type="entry name" value="DivIC"/>
    <property type="match status" value="1"/>
</dbReference>
<evidence type="ECO:0000256" key="4">
    <source>
        <dbReference type="ARBA" id="ARBA00022989"/>
    </source>
</evidence>
<dbReference type="PANTHER" id="PTHR37485">
    <property type="entry name" value="CELL DIVISION PROTEIN FTSB"/>
    <property type="match status" value="1"/>
</dbReference>
<dbReference type="EMBL" id="LACI01000983">
    <property type="protein sequence ID" value="KJU85527.1"/>
    <property type="molecule type" value="Genomic_DNA"/>
</dbReference>
<keyword evidence="5 7" id="KW-0472">Membrane</keyword>
<keyword evidence="9" id="KW-1185">Reference proteome</keyword>
<keyword evidence="1" id="KW-1003">Cell membrane</keyword>
<evidence type="ECO:0000313" key="9">
    <source>
        <dbReference type="Proteomes" id="UP000033423"/>
    </source>
</evidence>
<reference evidence="8 9" key="1">
    <citation type="submission" date="2015-02" db="EMBL/GenBank/DDBJ databases">
        <title>Single-cell genomics of uncultivated deep-branching MTB reveals a conserved set of magnetosome genes.</title>
        <authorList>
            <person name="Kolinko S."/>
            <person name="Richter M."/>
            <person name="Glockner F.O."/>
            <person name="Brachmann A."/>
            <person name="Schuler D."/>
        </authorList>
    </citation>
    <scope>NUCLEOTIDE SEQUENCE [LARGE SCALE GENOMIC DNA]</scope>
    <source>
        <strain evidence="8">TM-1</strain>
    </source>
</reference>
<dbReference type="AlphaFoldDB" id="A0A0F3GUK8"/>
<evidence type="ECO:0000256" key="2">
    <source>
        <dbReference type="ARBA" id="ARBA00022618"/>
    </source>
</evidence>
<evidence type="ECO:0000256" key="1">
    <source>
        <dbReference type="ARBA" id="ARBA00022475"/>
    </source>
</evidence>
<evidence type="ECO:0000256" key="7">
    <source>
        <dbReference type="SAM" id="Phobius"/>
    </source>
</evidence>
<name>A0A0F3GUK8_9BACT</name>
<keyword evidence="2" id="KW-0132">Cell division</keyword>
<organism evidence="8 9">
    <name type="scientific">Candidatus Magnetobacterium bavaricum</name>
    <dbReference type="NCBI Taxonomy" id="29290"/>
    <lineage>
        <taxon>Bacteria</taxon>
        <taxon>Pseudomonadati</taxon>
        <taxon>Nitrospirota</taxon>
        <taxon>Thermodesulfovibrionia</taxon>
        <taxon>Thermodesulfovibrionales</taxon>
        <taxon>Candidatus Magnetobacteriaceae</taxon>
        <taxon>Candidatus Magnetobacterium</taxon>
    </lineage>
</organism>